<feature type="compositionally biased region" description="Polar residues" evidence="3">
    <location>
        <begin position="12"/>
        <end position="38"/>
    </location>
</feature>
<comment type="caution">
    <text evidence="5">The sequence shown here is derived from an EMBL/GenBank/DDBJ whole genome shotgun (WGS) entry which is preliminary data.</text>
</comment>
<dbReference type="SMART" id="SM00339">
    <property type="entry name" value="FH"/>
    <property type="match status" value="1"/>
</dbReference>
<dbReference type="Pfam" id="PF00250">
    <property type="entry name" value="Forkhead"/>
    <property type="match status" value="1"/>
</dbReference>
<keyword evidence="6" id="KW-1185">Reference proteome</keyword>
<protein>
    <submittedName>
        <fullName evidence="5">Forkhead box protein G1</fullName>
    </submittedName>
</protein>
<dbReference type="AlphaFoldDB" id="A0A2B4RV94"/>
<gene>
    <name evidence="5" type="primary">FOXG1</name>
    <name evidence="5" type="ORF">AWC38_SpisGene15296</name>
</gene>
<keyword evidence="1 2" id="KW-0238">DNA-binding</keyword>
<dbReference type="InterPro" id="IPR047208">
    <property type="entry name" value="FOXG1"/>
</dbReference>
<dbReference type="InterPro" id="IPR036388">
    <property type="entry name" value="WH-like_DNA-bd_sf"/>
</dbReference>
<dbReference type="Gene3D" id="1.10.10.10">
    <property type="entry name" value="Winged helix-like DNA-binding domain superfamily/Winged helix DNA-binding domain"/>
    <property type="match status" value="1"/>
</dbReference>
<evidence type="ECO:0000259" key="4">
    <source>
        <dbReference type="PROSITE" id="PS50039"/>
    </source>
</evidence>
<accession>A0A2B4RV94</accession>
<dbReference type="InterPro" id="IPR036390">
    <property type="entry name" value="WH_DNA-bd_sf"/>
</dbReference>
<feature type="compositionally biased region" description="Basic and acidic residues" evidence="3">
    <location>
        <begin position="39"/>
        <end position="70"/>
    </location>
</feature>
<evidence type="ECO:0000256" key="3">
    <source>
        <dbReference type="SAM" id="MobiDB-lite"/>
    </source>
</evidence>
<organism evidence="5 6">
    <name type="scientific">Stylophora pistillata</name>
    <name type="common">Smooth cauliflower coral</name>
    <dbReference type="NCBI Taxonomy" id="50429"/>
    <lineage>
        <taxon>Eukaryota</taxon>
        <taxon>Metazoa</taxon>
        <taxon>Cnidaria</taxon>
        <taxon>Anthozoa</taxon>
        <taxon>Hexacorallia</taxon>
        <taxon>Scleractinia</taxon>
        <taxon>Astrocoeniina</taxon>
        <taxon>Pocilloporidae</taxon>
        <taxon>Stylophora</taxon>
    </lineage>
</organism>
<comment type="subcellular location">
    <subcellularLocation>
        <location evidence="2">Nucleus</location>
    </subcellularLocation>
</comment>
<dbReference type="InterPro" id="IPR030456">
    <property type="entry name" value="TF_fork_head_CS_2"/>
</dbReference>
<proteinExistence type="predicted"/>
<evidence type="ECO:0000313" key="5">
    <source>
        <dbReference type="EMBL" id="PFX20257.1"/>
    </source>
</evidence>
<keyword evidence="2" id="KW-0539">Nucleus</keyword>
<dbReference type="InterPro" id="IPR018122">
    <property type="entry name" value="TF_fork_head_CS_1"/>
</dbReference>
<dbReference type="PROSITE" id="PS00658">
    <property type="entry name" value="FORK_HEAD_2"/>
    <property type="match status" value="1"/>
</dbReference>
<dbReference type="FunFam" id="1.10.10.10:FF:000135">
    <property type="entry name" value="forkhead box protein G1"/>
    <property type="match status" value="1"/>
</dbReference>
<dbReference type="PANTHER" id="PTHR46617">
    <property type="entry name" value="FORKHEAD BOX PROTEIN G1"/>
    <property type="match status" value="1"/>
</dbReference>
<feature type="DNA-binding region" description="Fork-head" evidence="2">
    <location>
        <begin position="71"/>
        <end position="165"/>
    </location>
</feature>
<dbReference type="PROSITE" id="PS00657">
    <property type="entry name" value="FORK_HEAD_1"/>
    <property type="match status" value="1"/>
</dbReference>
<dbReference type="PANTHER" id="PTHR46617:SF3">
    <property type="entry name" value="FORKHEAD BOX PROTEIN G1"/>
    <property type="match status" value="1"/>
</dbReference>
<dbReference type="STRING" id="50429.A0A2B4RV94"/>
<evidence type="ECO:0000256" key="2">
    <source>
        <dbReference type="PROSITE-ProRule" id="PRU00089"/>
    </source>
</evidence>
<dbReference type="CDD" id="cd20021">
    <property type="entry name" value="FH_FOXG"/>
    <property type="match status" value="1"/>
</dbReference>
<dbReference type="SUPFAM" id="SSF46785">
    <property type="entry name" value="Winged helix' DNA-binding domain"/>
    <property type="match status" value="1"/>
</dbReference>
<sequence>MKDHAELDYQEMVSQETITTSDEKVSGNQDGHALTSQERISEDEKEFENSKTDEETGKSEGKDGEEKKFEKPPFSYNALIMMAIRGSPEKRLTLSGIYDFIMKNFPYYRNNKQGWQNSIRHNLSLNKCFVKIPRHYDDPGKGNYWMLDPSADDVVIGGTTGKLKRRNPPSSRNRIALKRQQRISPIPSYPLDLSQVGFCSSFWPYPPSIFSAPLSPHMRKHDLMGMSCTMNCNSSLPHPTPVLPHPSPGVRCLFPSSSEMTLSGRCHGFGILQPPFPQSGLFPVNHAGPTMEPQWPCSRPSSPFSTDRFITNSDSVFPSAFSTVPKLPFGSPALRSTFPFLKENASPTSRTTFLSECK</sequence>
<dbReference type="EMBL" id="LSMT01000324">
    <property type="protein sequence ID" value="PFX20257.1"/>
    <property type="molecule type" value="Genomic_DNA"/>
</dbReference>
<dbReference type="PRINTS" id="PR00053">
    <property type="entry name" value="FORKHEAD"/>
</dbReference>
<feature type="region of interest" description="Disordered" evidence="3">
    <location>
        <begin position="1"/>
        <end position="70"/>
    </location>
</feature>
<dbReference type="GO" id="GO:1990837">
    <property type="term" value="F:sequence-specific double-stranded DNA binding"/>
    <property type="evidence" value="ECO:0007669"/>
    <property type="project" value="TreeGrafter"/>
</dbReference>
<name>A0A2B4RV94_STYPI</name>
<evidence type="ECO:0000256" key="1">
    <source>
        <dbReference type="ARBA" id="ARBA00023125"/>
    </source>
</evidence>
<dbReference type="Proteomes" id="UP000225706">
    <property type="component" value="Unassembled WGS sequence"/>
</dbReference>
<dbReference type="GO" id="GO:0005634">
    <property type="term" value="C:nucleus"/>
    <property type="evidence" value="ECO:0007669"/>
    <property type="project" value="UniProtKB-SubCell"/>
</dbReference>
<dbReference type="OrthoDB" id="6230630at2759"/>
<dbReference type="InterPro" id="IPR001766">
    <property type="entry name" value="Fork_head_dom"/>
</dbReference>
<dbReference type="GO" id="GO:0003700">
    <property type="term" value="F:DNA-binding transcription factor activity"/>
    <property type="evidence" value="ECO:0007669"/>
    <property type="project" value="InterPro"/>
</dbReference>
<evidence type="ECO:0000313" key="6">
    <source>
        <dbReference type="Proteomes" id="UP000225706"/>
    </source>
</evidence>
<feature type="domain" description="Fork-head" evidence="4">
    <location>
        <begin position="71"/>
        <end position="165"/>
    </location>
</feature>
<reference evidence="6" key="1">
    <citation type="journal article" date="2017" name="bioRxiv">
        <title>Comparative analysis of the genomes of Stylophora pistillata and Acropora digitifera provides evidence for extensive differences between species of corals.</title>
        <authorList>
            <person name="Voolstra C.R."/>
            <person name="Li Y."/>
            <person name="Liew Y.J."/>
            <person name="Baumgarten S."/>
            <person name="Zoccola D."/>
            <person name="Flot J.-F."/>
            <person name="Tambutte S."/>
            <person name="Allemand D."/>
            <person name="Aranda M."/>
        </authorList>
    </citation>
    <scope>NUCLEOTIDE SEQUENCE [LARGE SCALE GENOMIC DNA]</scope>
</reference>
<dbReference type="GO" id="GO:0006357">
    <property type="term" value="P:regulation of transcription by RNA polymerase II"/>
    <property type="evidence" value="ECO:0007669"/>
    <property type="project" value="TreeGrafter"/>
</dbReference>
<dbReference type="PROSITE" id="PS50039">
    <property type="entry name" value="FORK_HEAD_3"/>
    <property type="match status" value="1"/>
</dbReference>